<evidence type="ECO:0000256" key="3">
    <source>
        <dbReference type="ARBA" id="ARBA00022723"/>
    </source>
</evidence>
<feature type="compositionally biased region" description="Basic and acidic residues" evidence="6">
    <location>
        <begin position="21"/>
        <end position="33"/>
    </location>
</feature>
<accession>A0A1D1Y0L2</accession>
<dbReference type="SMART" id="SM00714">
    <property type="entry name" value="LITAF"/>
    <property type="match status" value="1"/>
</dbReference>
<proteinExistence type="inferred from homology"/>
<evidence type="ECO:0000256" key="5">
    <source>
        <dbReference type="ARBA" id="ARBA00023136"/>
    </source>
</evidence>
<evidence type="ECO:0000256" key="2">
    <source>
        <dbReference type="ARBA" id="ARBA00005975"/>
    </source>
</evidence>
<evidence type="ECO:0000256" key="4">
    <source>
        <dbReference type="ARBA" id="ARBA00022833"/>
    </source>
</evidence>
<dbReference type="PANTHER" id="PTHR23292">
    <property type="entry name" value="LIPOPOLYSACCHARIDE-INDUCED TUMOR NECROSIS FACTOR-ALPHA FACTOR"/>
    <property type="match status" value="1"/>
</dbReference>
<dbReference type="AlphaFoldDB" id="A0A1D1Y0L2"/>
<dbReference type="GO" id="GO:0098560">
    <property type="term" value="C:cytoplasmic side of late endosome membrane"/>
    <property type="evidence" value="ECO:0007669"/>
    <property type="project" value="TreeGrafter"/>
</dbReference>
<protein>
    <submittedName>
        <fullName evidence="8">Lipopolysaccharide-induced tumor necrosis factor-alpha factor</fullName>
    </submittedName>
</protein>
<dbReference type="Pfam" id="PF10601">
    <property type="entry name" value="zf-LITAF-like"/>
    <property type="match status" value="1"/>
</dbReference>
<dbReference type="GO" id="GO:0098574">
    <property type="term" value="C:cytoplasmic side of lysosomal membrane"/>
    <property type="evidence" value="ECO:0007669"/>
    <property type="project" value="TreeGrafter"/>
</dbReference>
<feature type="domain" description="LITAF" evidence="7">
    <location>
        <begin position="85"/>
        <end position="172"/>
    </location>
</feature>
<evidence type="ECO:0000256" key="1">
    <source>
        <dbReference type="ARBA" id="ARBA00004170"/>
    </source>
</evidence>
<dbReference type="GO" id="GO:0008270">
    <property type="term" value="F:zinc ion binding"/>
    <property type="evidence" value="ECO:0007669"/>
    <property type="project" value="TreeGrafter"/>
</dbReference>
<feature type="compositionally biased region" description="Polar residues" evidence="6">
    <location>
        <begin position="60"/>
        <end position="71"/>
    </location>
</feature>
<dbReference type="EMBL" id="GDJX01019794">
    <property type="protein sequence ID" value="JAT48142.1"/>
    <property type="molecule type" value="Transcribed_RNA"/>
</dbReference>
<feature type="non-terminal residue" evidence="8">
    <location>
        <position position="1"/>
    </location>
</feature>
<keyword evidence="3" id="KW-0479">Metal-binding</keyword>
<evidence type="ECO:0000313" key="8">
    <source>
        <dbReference type="EMBL" id="JAT48142.1"/>
    </source>
</evidence>
<gene>
    <name evidence="8" type="primary">Litaf_0</name>
    <name evidence="8" type="ORF">g.10604</name>
</gene>
<dbReference type="InterPro" id="IPR037519">
    <property type="entry name" value="LITAF_fam"/>
</dbReference>
<evidence type="ECO:0000259" key="7">
    <source>
        <dbReference type="PROSITE" id="PS51837"/>
    </source>
</evidence>
<feature type="region of interest" description="Disordered" evidence="6">
    <location>
        <begin position="21"/>
        <end position="76"/>
    </location>
</feature>
<comment type="similarity">
    <text evidence="2">Belongs to the CDIP1/LITAF family.</text>
</comment>
<dbReference type="PANTHER" id="PTHR23292:SF46">
    <property type="entry name" value="LIPOPOLYSACCHARIDE-INDUCED TUMOR NECROSIS FACTOR-ALPHA FACTOR HOMOLOG"/>
    <property type="match status" value="1"/>
</dbReference>
<reference evidence="8" key="1">
    <citation type="submission" date="2015-07" db="EMBL/GenBank/DDBJ databases">
        <title>Transcriptome Assembly of Anthurium amnicola.</title>
        <authorList>
            <person name="Suzuki J."/>
        </authorList>
    </citation>
    <scope>NUCLEOTIDE SEQUENCE</scope>
</reference>
<dbReference type="PROSITE" id="PS51837">
    <property type="entry name" value="LITAF"/>
    <property type="match status" value="1"/>
</dbReference>
<sequence>LTNTTYTTRLSLSLTSNITNMERDSSDSKKAIVEEAPPPYTPVASTASSTSPVPRETDRLNASTPKMSYTNPYPAIPNPTYGTSQDTVILTPAVPLADIKDQPVVTTCPQCQRIVLSHTRYRNGSATWLASFALMCFGLNGGCCLIPFCLNDLKNVIHECPNCSRIMAEYSRLNGHVNVYSNRRN</sequence>
<comment type="subcellular location">
    <subcellularLocation>
        <location evidence="1">Membrane</location>
        <topology evidence="1">Peripheral membrane protein</topology>
    </subcellularLocation>
</comment>
<name>A0A1D1Y0L2_9ARAE</name>
<evidence type="ECO:0000256" key="6">
    <source>
        <dbReference type="SAM" id="MobiDB-lite"/>
    </source>
</evidence>
<dbReference type="GO" id="GO:0005634">
    <property type="term" value="C:nucleus"/>
    <property type="evidence" value="ECO:0007669"/>
    <property type="project" value="TreeGrafter"/>
</dbReference>
<keyword evidence="4" id="KW-0862">Zinc</keyword>
<organism evidence="8">
    <name type="scientific">Anthurium amnicola</name>
    <dbReference type="NCBI Taxonomy" id="1678845"/>
    <lineage>
        <taxon>Eukaryota</taxon>
        <taxon>Viridiplantae</taxon>
        <taxon>Streptophyta</taxon>
        <taxon>Embryophyta</taxon>
        <taxon>Tracheophyta</taxon>
        <taxon>Spermatophyta</taxon>
        <taxon>Magnoliopsida</taxon>
        <taxon>Liliopsida</taxon>
        <taxon>Araceae</taxon>
        <taxon>Pothoideae</taxon>
        <taxon>Potheae</taxon>
        <taxon>Anthurium</taxon>
    </lineage>
</organism>
<feature type="compositionally biased region" description="Low complexity" evidence="6">
    <location>
        <begin position="42"/>
        <end position="54"/>
    </location>
</feature>
<dbReference type="InterPro" id="IPR006629">
    <property type="entry name" value="LITAF"/>
</dbReference>
<keyword evidence="5" id="KW-0472">Membrane</keyword>